<protein>
    <submittedName>
        <fullName evidence="2">Uncharacterized protein</fullName>
    </submittedName>
</protein>
<name>A0A5B7H346_PORTR</name>
<accession>A0A5B7H346</accession>
<dbReference type="Proteomes" id="UP000324222">
    <property type="component" value="Unassembled WGS sequence"/>
</dbReference>
<evidence type="ECO:0000313" key="2">
    <source>
        <dbReference type="EMBL" id="MPC65502.1"/>
    </source>
</evidence>
<dbReference type="EMBL" id="VSRR010023453">
    <property type="protein sequence ID" value="MPC65502.1"/>
    <property type="molecule type" value="Genomic_DNA"/>
</dbReference>
<sequence>MWIGGCGWEMVDSDDRLEDDDDDEEEEEEEKEEEKEEEEEKDYIGRINIRKVVLYNNDVW</sequence>
<dbReference type="AlphaFoldDB" id="A0A5B7H346"/>
<evidence type="ECO:0000313" key="3">
    <source>
        <dbReference type="Proteomes" id="UP000324222"/>
    </source>
</evidence>
<proteinExistence type="predicted"/>
<keyword evidence="3" id="KW-1185">Reference proteome</keyword>
<organism evidence="2 3">
    <name type="scientific">Portunus trituberculatus</name>
    <name type="common">Swimming crab</name>
    <name type="synonym">Neptunus trituberculatus</name>
    <dbReference type="NCBI Taxonomy" id="210409"/>
    <lineage>
        <taxon>Eukaryota</taxon>
        <taxon>Metazoa</taxon>
        <taxon>Ecdysozoa</taxon>
        <taxon>Arthropoda</taxon>
        <taxon>Crustacea</taxon>
        <taxon>Multicrustacea</taxon>
        <taxon>Malacostraca</taxon>
        <taxon>Eumalacostraca</taxon>
        <taxon>Eucarida</taxon>
        <taxon>Decapoda</taxon>
        <taxon>Pleocyemata</taxon>
        <taxon>Brachyura</taxon>
        <taxon>Eubrachyura</taxon>
        <taxon>Portunoidea</taxon>
        <taxon>Portunidae</taxon>
        <taxon>Portuninae</taxon>
        <taxon>Portunus</taxon>
    </lineage>
</organism>
<gene>
    <name evidence="2" type="ORF">E2C01_059637</name>
</gene>
<comment type="caution">
    <text evidence="2">The sequence shown here is derived from an EMBL/GenBank/DDBJ whole genome shotgun (WGS) entry which is preliminary data.</text>
</comment>
<feature type="region of interest" description="Disordered" evidence="1">
    <location>
        <begin position="1"/>
        <end position="42"/>
    </location>
</feature>
<feature type="compositionally biased region" description="Acidic residues" evidence="1">
    <location>
        <begin position="11"/>
        <end position="41"/>
    </location>
</feature>
<reference evidence="2 3" key="1">
    <citation type="submission" date="2019-05" db="EMBL/GenBank/DDBJ databases">
        <title>Another draft genome of Portunus trituberculatus and its Hox gene families provides insights of decapod evolution.</title>
        <authorList>
            <person name="Jeong J.-H."/>
            <person name="Song I."/>
            <person name="Kim S."/>
            <person name="Choi T."/>
            <person name="Kim D."/>
            <person name="Ryu S."/>
            <person name="Kim W."/>
        </authorList>
    </citation>
    <scope>NUCLEOTIDE SEQUENCE [LARGE SCALE GENOMIC DNA]</scope>
    <source>
        <tissue evidence="2">Muscle</tissue>
    </source>
</reference>
<evidence type="ECO:0000256" key="1">
    <source>
        <dbReference type="SAM" id="MobiDB-lite"/>
    </source>
</evidence>